<dbReference type="SUPFAM" id="SSF48317">
    <property type="entry name" value="Acid phosphatase/Vanadium-dependent haloperoxidase"/>
    <property type="match status" value="1"/>
</dbReference>
<keyword evidence="1" id="KW-1133">Transmembrane helix</keyword>
<feature type="transmembrane region" description="Helical" evidence="1">
    <location>
        <begin position="24"/>
        <end position="46"/>
    </location>
</feature>
<dbReference type="PANTHER" id="PTHR14969">
    <property type="entry name" value="SPHINGOSINE-1-PHOSPHATE PHOSPHOHYDROLASE"/>
    <property type="match status" value="1"/>
</dbReference>
<organism evidence="3 4">
    <name type="scientific">Candidatus Nomurabacteria bacterium RIFCSPHIGHO2_01_FULL_38_19</name>
    <dbReference type="NCBI Taxonomy" id="1801732"/>
    <lineage>
        <taxon>Bacteria</taxon>
        <taxon>Candidatus Nomuraibacteriota</taxon>
    </lineage>
</organism>
<feature type="domain" description="Phosphatidic acid phosphatase type 2/haloperoxidase" evidence="2">
    <location>
        <begin position="67"/>
        <end position="174"/>
    </location>
</feature>
<gene>
    <name evidence="3" type="ORF">A2814_01190</name>
</gene>
<comment type="caution">
    <text evidence="3">The sequence shown here is derived from an EMBL/GenBank/DDBJ whole genome shotgun (WGS) entry which is preliminary data.</text>
</comment>
<evidence type="ECO:0000313" key="3">
    <source>
        <dbReference type="EMBL" id="OGI60893.1"/>
    </source>
</evidence>
<feature type="transmembrane region" description="Helical" evidence="1">
    <location>
        <begin position="67"/>
        <end position="90"/>
    </location>
</feature>
<keyword evidence="1" id="KW-0812">Transmembrane</keyword>
<feature type="transmembrane region" description="Helical" evidence="1">
    <location>
        <begin position="135"/>
        <end position="153"/>
    </location>
</feature>
<dbReference type="SMART" id="SM00014">
    <property type="entry name" value="acidPPc"/>
    <property type="match status" value="1"/>
</dbReference>
<dbReference type="Pfam" id="PF01569">
    <property type="entry name" value="PAP2"/>
    <property type="match status" value="1"/>
</dbReference>
<dbReference type="EMBL" id="MFTI01000011">
    <property type="protein sequence ID" value="OGI60893.1"/>
    <property type="molecule type" value="Genomic_DNA"/>
</dbReference>
<evidence type="ECO:0000313" key="4">
    <source>
        <dbReference type="Proteomes" id="UP000177869"/>
    </source>
</evidence>
<name>A0A1F6UU78_9BACT</name>
<dbReference type="InterPro" id="IPR036938">
    <property type="entry name" value="PAP2/HPO_sf"/>
</dbReference>
<accession>A0A1F6UU78</accession>
<evidence type="ECO:0000256" key="1">
    <source>
        <dbReference type="SAM" id="Phobius"/>
    </source>
</evidence>
<reference evidence="3 4" key="1">
    <citation type="journal article" date="2016" name="Nat. Commun.">
        <title>Thousands of microbial genomes shed light on interconnected biogeochemical processes in an aquifer system.</title>
        <authorList>
            <person name="Anantharaman K."/>
            <person name="Brown C.T."/>
            <person name="Hug L.A."/>
            <person name="Sharon I."/>
            <person name="Castelle C.J."/>
            <person name="Probst A.J."/>
            <person name="Thomas B.C."/>
            <person name="Singh A."/>
            <person name="Wilkins M.J."/>
            <person name="Karaoz U."/>
            <person name="Brodie E.L."/>
            <person name="Williams K.H."/>
            <person name="Hubbard S.S."/>
            <person name="Banfield J.F."/>
        </authorList>
    </citation>
    <scope>NUCLEOTIDE SEQUENCE [LARGE SCALE GENOMIC DNA]</scope>
</reference>
<dbReference type="Proteomes" id="UP000177869">
    <property type="component" value="Unassembled WGS sequence"/>
</dbReference>
<dbReference type="STRING" id="1801732.A2814_01190"/>
<dbReference type="PANTHER" id="PTHR14969:SF13">
    <property type="entry name" value="AT30094P"/>
    <property type="match status" value="1"/>
</dbReference>
<dbReference type="AlphaFoldDB" id="A0A1F6UU78"/>
<dbReference type="InterPro" id="IPR000326">
    <property type="entry name" value="PAP2/HPO"/>
</dbReference>
<proteinExistence type="predicted"/>
<protein>
    <recommendedName>
        <fullName evidence="2">Phosphatidic acid phosphatase type 2/haloperoxidase domain-containing protein</fullName>
    </recommendedName>
</protein>
<feature type="transmembrane region" description="Helical" evidence="1">
    <location>
        <begin position="159"/>
        <end position="177"/>
    </location>
</feature>
<feature type="transmembrane region" description="Helical" evidence="1">
    <location>
        <begin position="110"/>
        <end position="128"/>
    </location>
</feature>
<dbReference type="Gene3D" id="1.20.144.10">
    <property type="entry name" value="Phosphatidic acid phosphatase type 2/haloperoxidase"/>
    <property type="match status" value="1"/>
</dbReference>
<evidence type="ECO:0000259" key="2">
    <source>
        <dbReference type="SMART" id="SM00014"/>
    </source>
</evidence>
<sequence length="180" mass="20231">MNINETIFHFFYNLAHQSAYLDGLIIFFAVYFSYLVILSAFLFLLFHREALASLKPFAEFKKKYREIVLVFFSGGLAWIVAKILKTLIHADRPFIALSNVRSLFTETGSAFPSGHATFFMGLAVALFFIDKKIGYLFMFFALILSLARIIAGVHFPVDILGGFILGSLVSASVAYFAKNI</sequence>
<keyword evidence="1" id="KW-0472">Membrane</keyword>